<feature type="transmembrane region" description="Helical" evidence="8">
    <location>
        <begin position="575"/>
        <end position="597"/>
    </location>
</feature>
<feature type="transmembrane region" description="Helical" evidence="8">
    <location>
        <begin position="537"/>
        <end position="554"/>
    </location>
</feature>
<dbReference type="SUPFAM" id="SSF82689">
    <property type="entry name" value="Mechanosensitive channel protein MscS (YggB), C-terminal domain"/>
    <property type="match status" value="1"/>
</dbReference>
<dbReference type="Pfam" id="PF00924">
    <property type="entry name" value="MS_channel_2nd"/>
    <property type="match status" value="1"/>
</dbReference>
<accession>A0ABQ6Z648</accession>
<dbReference type="Pfam" id="PF21082">
    <property type="entry name" value="MS_channel_3rd"/>
    <property type="match status" value="1"/>
</dbReference>
<evidence type="ECO:0000256" key="3">
    <source>
        <dbReference type="ARBA" id="ARBA00022475"/>
    </source>
</evidence>
<dbReference type="InterPro" id="IPR010920">
    <property type="entry name" value="LSM_dom_sf"/>
</dbReference>
<evidence type="ECO:0000313" key="13">
    <source>
        <dbReference type="EMBL" id="KAF1693870.1"/>
    </source>
</evidence>
<feature type="transmembrane region" description="Helical" evidence="8">
    <location>
        <begin position="603"/>
        <end position="622"/>
    </location>
</feature>
<feature type="transmembrane region" description="Helical" evidence="8">
    <location>
        <begin position="246"/>
        <end position="264"/>
    </location>
</feature>
<evidence type="ECO:0000259" key="11">
    <source>
        <dbReference type="Pfam" id="PF12607"/>
    </source>
</evidence>
<feature type="domain" description="DUF3772" evidence="11">
    <location>
        <begin position="123"/>
        <end position="185"/>
    </location>
</feature>
<feature type="signal peptide" evidence="9">
    <location>
        <begin position="1"/>
        <end position="26"/>
    </location>
</feature>
<evidence type="ECO:0000256" key="7">
    <source>
        <dbReference type="SAM" id="MobiDB-lite"/>
    </source>
</evidence>
<feature type="transmembrane region" description="Helical" evidence="8">
    <location>
        <begin position="276"/>
        <end position="300"/>
    </location>
</feature>
<gene>
    <name evidence="13" type="ORF">CSC65_11385</name>
</gene>
<evidence type="ECO:0000256" key="6">
    <source>
        <dbReference type="ARBA" id="ARBA00023136"/>
    </source>
</evidence>
<feature type="transmembrane region" description="Helical" evidence="8">
    <location>
        <begin position="321"/>
        <end position="342"/>
    </location>
</feature>
<reference evidence="13 14" key="1">
    <citation type="submission" date="2017-10" db="EMBL/GenBank/DDBJ databases">
        <title>Whole genome sequencing of members of genus Pseudoxanthomonas.</title>
        <authorList>
            <person name="Kumar S."/>
            <person name="Bansal K."/>
            <person name="Kaur A."/>
            <person name="Patil P."/>
            <person name="Sharma S."/>
            <person name="Patil P.B."/>
        </authorList>
    </citation>
    <scope>NUCLEOTIDE SEQUENCE [LARGE SCALE GENOMIC DNA]</scope>
    <source>
        <strain evidence="13 14">DSM 17801</strain>
    </source>
</reference>
<evidence type="ECO:0000256" key="1">
    <source>
        <dbReference type="ARBA" id="ARBA00004651"/>
    </source>
</evidence>
<proteinExistence type="inferred from homology"/>
<dbReference type="InterPro" id="IPR049278">
    <property type="entry name" value="MS_channel_C"/>
</dbReference>
<comment type="similarity">
    <text evidence="2">Belongs to the MscS (TC 1.A.23) family.</text>
</comment>
<dbReference type="EMBL" id="PDWN01000010">
    <property type="protein sequence ID" value="KAF1693870.1"/>
    <property type="molecule type" value="Genomic_DNA"/>
</dbReference>
<keyword evidence="3" id="KW-1003">Cell membrane</keyword>
<evidence type="ECO:0000313" key="14">
    <source>
        <dbReference type="Proteomes" id="UP000788419"/>
    </source>
</evidence>
<dbReference type="Gene3D" id="2.30.30.60">
    <property type="match status" value="1"/>
</dbReference>
<keyword evidence="5 8" id="KW-1133">Transmembrane helix</keyword>
<comment type="caution">
    <text evidence="13">The sequence shown here is derived from an EMBL/GenBank/DDBJ whole genome shotgun (WGS) entry which is preliminary data.</text>
</comment>
<dbReference type="SUPFAM" id="SSF50182">
    <property type="entry name" value="Sm-like ribonucleoproteins"/>
    <property type="match status" value="1"/>
</dbReference>
<feature type="transmembrane region" description="Helical" evidence="8">
    <location>
        <begin position="426"/>
        <end position="447"/>
    </location>
</feature>
<organism evidence="13 14">
    <name type="scientific">Pseudoxanthomonas daejeonensis</name>
    <dbReference type="NCBI Taxonomy" id="266062"/>
    <lineage>
        <taxon>Bacteria</taxon>
        <taxon>Pseudomonadati</taxon>
        <taxon>Pseudomonadota</taxon>
        <taxon>Gammaproteobacteria</taxon>
        <taxon>Lysobacterales</taxon>
        <taxon>Lysobacteraceae</taxon>
        <taxon>Pseudoxanthomonas</taxon>
    </lineage>
</organism>
<keyword evidence="14" id="KW-1185">Reference proteome</keyword>
<dbReference type="Gene3D" id="1.10.287.1260">
    <property type="match status" value="1"/>
</dbReference>
<dbReference type="InterPro" id="IPR006685">
    <property type="entry name" value="MscS_channel_2nd"/>
</dbReference>
<feature type="transmembrane region" description="Helical" evidence="8">
    <location>
        <begin position="202"/>
        <end position="220"/>
    </location>
</feature>
<dbReference type="Pfam" id="PF12607">
    <property type="entry name" value="DUF3772"/>
    <property type="match status" value="1"/>
</dbReference>
<keyword evidence="4 8" id="KW-0812">Transmembrane</keyword>
<evidence type="ECO:0000256" key="9">
    <source>
        <dbReference type="SAM" id="SignalP"/>
    </source>
</evidence>
<dbReference type="InterPro" id="IPR052702">
    <property type="entry name" value="MscS-like_channel"/>
</dbReference>
<feature type="region of interest" description="Disordered" evidence="7">
    <location>
        <begin position="93"/>
        <end position="113"/>
    </location>
</feature>
<feature type="compositionally biased region" description="Basic and acidic residues" evidence="7">
    <location>
        <begin position="104"/>
        <end position="113"/>
    </location>
</feature>
<dbReference type="Proteomes" id="UP000788419">
    <property type="component" value="Unassembled WGS sequence"/>
</dbReference>
<feature type="transmembrane region" description="Helical" evidence="8">
    <location>
        <begin position="483"/>
        <end position="505"/>
    </location>
</feature>
<dbReference type="InterPro" id="IPR023408">
    <property type="entry name" value="MscS_beta-dom_sf"/>
</dbReference>
<feature type="transmembrane region" description="Helical" evidence="8">
    <location>
        <begin position="348"/>
        <end position="369"/>
    </location>
</feature>
<dbReference type="Gene3D" id="3.30.70.100">
    <property type="match status" value="1"/>
</dbReference>
<dbReference type="PANTHER" id="PTHR30347:SF9">
    <property type="entry name" value="MINICONDUCTANCE MECHANOSENSITIVE CHANNEL MSCM"/>
    <property type="match status" value="1"/>
</dbReference>
<evidence type="ECO:0000256" key="8">
    <source>
        <dbReference type="SAM" id="Phobius"/>
    </source>
</evidence>
<evidence type="ECO:0000256" key="4">
    <source>
        <dbReference type="ARBA" id="ARBA00022692"/>
    </source>
</evidence>
<feature type="transmembrane region" description="Helical" evidence="8">
    <location>
        <begin position="400"/>
        <end position="420"/>
    </location>
</feature>
<dbReference type="PANTHER" id="PTHR30347">
    <property type="entry name" value="POTASSIUM CHANNEL RELATED"/>
    <property type="match status" value="1"/>
</dbReference>
<keyword evidence="6 8" id="KW-0472">Membrane</keyword>
<feature type="domain" description="Mechanosensitive ion channel MscS" evidence="10">
    <location>
        <begin position="621"/>
        <end position="684"/>
    </location>
</feature>
<comment type="subcellular location">
    <subcellularLocation>
        <location evidence="1">Cell membrane</location>
        <topology evidence="1">Multi-pass membrane protein</topology>
    </subcellularLocation>
</comment>
<evidence type="ECO:0000259" key="12">
    <source>
        <dbReference type="Pfam" id="PF21082"/>
    </source>
</evidence>
<evidence type="ECO:0000256" key="5">
    <source>
        <dbReference type="ARBA" id="ARBA00022989"/>
    </source>
</evidence>
<dbReference type="RefSeq" id="WP_162410715.1">
    <property type="nucleotide sequence ID" value="NZ_PDWN01000010.1"/>
</dbReference>
<sequence>MHRRAPTTPIALILLLLLAATWPARAQVPSLDQGRQQLERIGAQLDEGKDKDAASLQSARDVVLKVQAQAEKTVAERTPQLQSLDARLAELGDSPAAQGQEAPEVTRERRDLQRQRNDLDAELRQARLASVESGQLLDRIAAERQENFHQTLSERTTPPWHPRFWRDLGESRARDDARLSGLWKDTRQVVAQRWQSGPLRSSLYLALAALVAVVVGWFGARKVPRLVGRHIPPGPLRRSAPAMARLLLSTLAAWWIVGLVHAALLPANPPAAVAQLAGLAGGLLVFATFVTTVGAVLLAVRSPSWRLPAISDEGARALRPMPLAAALAIIVASFAQQLPALVNASLPLAVALTALAALVSTSAVLLGLLRVHRLHARYSQAAAEAGAAEPATEKPHFRPWINIATSVGWVGVAICLLGLVTGHVALSGFIALQLLWTGVVLATLYLGMRFIDDLVCSVLGSKGLAGRRINSRFGLDPRHVERIAVVLSAVLRTLLALVGLIALAMPYGASGDDLIDRALGLARGISIGELVLSPTNVVRAIGVFLLASGVFHLVKRWLARRYLPTTKMDEGMRASVVSLFGYATVVLAVVMALAAIGVGLERIAWIASALSVGIGFGLQAIVQNFISGLILLAERPVKVGDWVVVGDAEGDIRRINVRATEIQTGDRTTVLVPNSELITKTVRNRTFSNAEGLVKIVLPMPLATDADLVRDLLLEVFREHPGILDAPAPAVLIDGIDKGQVLFNATGFVSTPRQAGNTRSALLFEILRRLRQLNIRMV</sequence>
<evidence type="ECO:0000259" key="10">
    <source>
        <dbReference type="Pfam" id="PF00924"/>
    </source>
</evidence>
<feature type="chain" id="PRO_5047363288" evidence="9">
    <location>
        <begin position="27"/>
        <end position="778"/>
    </location>
</feature>
<dbReference type="InterPro" id="IPR011066">
    <property type="entry name" value="MscS_channel_C_sf"/>
</dbReference>
<evidence type="ECO:0000256" key="2">
    <source>
        <dbReference type="ARBA" id="ARBA00008017"/>
    </source>
</evidence>
<dbReference type="InterPro" id="IPR011014">
    <property type="entry name" value="MscS_channel_TM-2"/>
</dbReference>
<keyword evidence="9" id="KW-0732">Signal</keyword>
<feature type="domain" description="Mechanosensitive ion channel MscS C-terminal" evidence="12">
    <location>
        <begin position="694"/>
        <end position="777"/>
    </location>
</feature>
<protein>
    <submittedName>
        <fullName evidence="13">Mechanosensitive ion channel protein MscS</fullName>
    </submittedName>
</protein>
<dbReference type="SUPFAM" id="SSF82861">
    <property type="entry name" value="Mechanosensitive channel protein MscS (YggB), transmembrane region"/>
    <property type="match status" value="1"/>
</dbReference>
<dbReference type="InterPro" id="IPR022249">
    <property type="entry name" value="DUF3772"/>
</dbReference>
<name>A0ABQ6Z648_9GAMM</name>